<dbReference type="AlphaFoldDB" id="A0A2M6WHQ6"/>
<evidence type="ECO:0000313" key="4">
    <source>
        <dbReference type="EMBL" id="PIT92329.1"/>
    </source>
</evidence>
<comment type="caution">
    <text evidence="4">The sequence shown here is derived from an EMBL/GenBank/DDBJ whole genome shotgun (WGS) entry which is preliminary data.</text>
</comment>
<gene>
    <name evidence="4" type="ORF">COU08_03305</name>
</gene>
<dbReference type="GO" id="GO:0004222">
    <property type="term" value="F:metalloendopeptidase activity"/>
    <property type="evidence" value="ECO:0007669"/>
    <property type="project" value="TreeGrafter"/>
</dbReference>
<dbReference type="EMBL" id="PFBA01000027">
    <property type="protein sequence ID" value="PIT92329.1"/>
    <property type="molecule type" value="Genomic_DNA"/>
</dbReference>
<feature type="coiled-coil region" evidence="2">
    <location>
        <begin position="46"/>
        <end position="118"/>
    </location>
</feature>
<dbReference type="InterPro" id="IPR016047">
    <property type="entry name" value="M23ase_b-sheet_dom"/>
</dbReference>
<dbReference type="SUPFAM" id="SSF51261">
    <property type="entry name" value="Duplicated hybrid motif"/>
    <property type="match status" value="1"/>
</dbReference>
<evidence type="ECO:0000313" key="5">
    <source>
        <dbReference type="Proteomes" id="UP000228635"/>
    </source>
</evidence>
<keyword evidence="1" id="KW-0732">Signal</keyword>
<dbReference type="Gene3D" id="2.70.70.10">
    <property type="entry name" value="Glucose Permease (Domain IIA)"/>
    <property type="match status" value="1"/>
</dbReference>
<dbReference type="Proteomes" id="UP000228635">
    <property type="component" value="Unassembled WGS sequence"/>
</dbReference>
<name>A0A2M6WHQ6_9BACT</name>
<evidence type="ECO:0000256" key="1">
    <source>
        <dbReference type="ARBA" id="ARBA00022729"/>
    </source>
</evidence>
<dbReference type="PANTHER" id="PTHR21666:SF289">
    <property type="entry name" value="L-ALA--D-GLU ENDOPEPTIDASE"/>
    <property type="match status" value="1"/>
</dbReference>
<sequence>MLFVFLKNKSLAESFTEQQSILNLNEDLAVEIESLHTLTTNLASTLDETEQKKKEEAQEAKTLSYRLSLAAEEREQKKEFLTQTKNQEKIYQEELKELEAQQSEISSEIEKIEDELRRSFDVTLLPLERPGILLWPVPLATSGGQGRITQHFGERSNLYRGKPHNGLDIGAPIGTPVIAADDGIVIGVDNNDNSWRKYQYGKYVLIEHKTNLTTLYAHLSKQVVSKGDSVKRGDIIGYVGNTGYSTGPHLHFGVYWRDSIIMKSIPPAKGLVPVGVVIDAEKYL</sequence>
<dbReference type="PANTHER" id="PTHR21666">
    <property type="entry name" value="PEPTIDASE-RELATED"/>
    <property type="match status" value="1"/>
</dbReference>
<keyword evidence="2" id="KW-0175">Coiled coil</keyword>
<reference evidence="5" key="1">
    <citation type="submission" date="2017-09" db="EMBL/GenBank/DDBJ databases">
        <title>Depth-based differentiation of microbial function through sediment-hosted aquifers and enrichment of novel symbionts in the deep terrestrial subsurface.</title>
        <authorList>
            <person name="Probst A.J."/>
            <person name="Ladd B."/>
            <person name="Jarett J.K."/>
            <person name="Geller-Mcgrath D.E."/>
            <person name="Sieber C.M.K."/>
            <person name="Emerson J.B."/>
            <person name="Anantharaman K."/>
            <person name="Thomas B.C."/>
            <person name="Malmstrom R."/>
            <person name="Stieglmeier M."/>
            <person name="Klingl A."/>
            <person name="Woyke T."/>
            <person name="Ryan C.M."/>
            <person name="Banfield J.F."/>
        </authorList>
    </citation>
    <scope>NUCLEOTIDE SEQUENCE [LARGE SCALE GENOMIC DNA]</scope>
</reference>
<dbReference type="InterPro" id="IPR050570">
    <property type="entry name" value="Cell_wall_metabolism_enzyme"/>
</dbReference>
<evidence type="ECO:0000256" key="2">
    <source>
        <dbReference type="SAM" id="Coils"/>
    </source>
</evidence>
<proteinExistence type="predicted"/>
<dbReference type="CDD" id="cd12797">
    <property type="entry name" value="M23_peptidase"/>
    <property type="match status" value="1"/>
</dbReference>
<accession>A0A2M6WHQ6</accession>
<protein>
    <recommendedName>
        <fullName evidence="3">M23ase beta-sheet core domain-containing protein</fullName>
    </recommendedName>
</protein>
<evidence type="ECO:0000259" key="3">
    <source>
        <dbReference type="Pfam" id="PF01551"/>
    </source>
</evidence>
<dbReference type="Pfam" id="PF01551">
    <property type="entry name" value="Peptidase_M23"/>
    <property type="match status" value="1"/>
</dbReference>
<feature type="domain" description="M23ase beta-sheet core" evidence="3">
    <location>
        <begin position="163"/>
        <end position="257"/>
    </location>
</feature>
<organism evidence="4 5">
    <name type="scientific">Candidatus Harrisonbacteria bacterium CG10_big_fil_rev_8_21_14_0_10_42_17</name>
    <dbReference type="NCBI Taxonomy" id="1974584"/>
    <lineage>
        <taxon>Bacteria</taxon>
        <taxon>Candidatus Harrisoniibacteriota</taxon>
    </lineage>
</organism>
<dbReference type="InterPro" id="IPR011055">
    <property type="entry name" value="Dup_hybrid_motif"/>
</dbReference>